<proteinExistence type="predicted"/>
<evidence type="ECO:0000259" key="8">
    <source>
        <dbReference type="PROSITE" id="PS50110"/>
    </source>
</evidence>
<evidence type="ECO:0000256" key="3">
    <source>
        <dbReference type="ARBA" id="ARBA00023012"/>
    </source>
</evidence>
<feature type="modified residue" description="4-aspartylphosphate" evidence="7">
    <location>
        <position position="58"/>
    </location>
</feature>
<evidence type="ECO:0000313" key="10">
    <source>
        <dbReference type="EMBL" id="GAA6411200.1"/>
    </source>
</evidence>
<keyword evidence="11" id="KW-1185">Reference proteome</keyword>
<accession>A0ABQ0BIC2</accession>
<dbReference type="Gene3D" id="3.40.50.2300">
    <property type="match status" value="1"/>
</dbReference>
<evidence type="ECO:0000256" key="6">
    <source>
        <dbReference type="ARBA" id="ARBA00037164"/>
    </source>
</evidence>
<evidence type="ECO:0000256" key="7">
    <source>
        <dbReference type="PROSITE-ProRule" id="PRU00169"/>
    </source>
</evidence>
<dbReference type="SMART" id="SM00850">
    <property type="entry name" value="LytTR"/>
    <property type="match status" value="1"/>
</dbReference>
<comment type="function">
    <text evidence="6">Required for high-level post-exponential phase expression of a series of secreted proteins.</text>
</comment>
<feature type="domain" description="Response regulatory" evidence="8">
    <location>
        <begin position="3"/>
        <end position="121"/>
    </location>
</feature>
<feature type="domain" description="HTH LytTR-type" evidence="9">
    <location>
        <begin position="132"/>
        <end position="229"/>
    </location>
</feature>
<dbReference type="InterPro" id="IPR007492">
    <property type="entry name" value="LytTR_DNA-bd_dom"/>
</dbReference>
<comment type="function">
    <text evidence="5">May play the central regulatory role in sporulation. It may be an element of the effector pathway responsible for the activation of sporulation genes in response to nutritional stress. Spo0A may act in concert with spo0H (a sigma factor) to control the expression of some genes that are critical to the sporulation process.</text>
</comment>
<reference evidence="10 11" key="1">
    <citation type="submission" date="2024-04" db="EMBL/GenBank/DDBJ databases">
        <title>Defined microbial consortia suppress multidrug-resistant proinflammatory Enterobacteriaceae via ecological control.</title>
        <authorList>
            <person name="Furuichi M."/>
            <person name="Kawaguchi T."/>
            <person name="Pust M."/>
            <person name="Yasuma K."/>
            <person name="Plichta D."/>
            <person name="Hasegawa N."/>
            <person name="Ohya T."/>
            <person name="Bhattarai S."/>
            <person name="Sasajima S."/>
            <person name="Aoto Y."/>
            <person name="Tuganbaev T."/>
            <person name="Yaginuma M."/>
            <person name="Ueda M."/>
            <person name="Okahashi N."/>
            <person name="Amafuji K."/>
            <person name="Kiridooshi Y."/>
            <person name="Sugita K."/>
            <person name="Strazar M."/>
            <person name="Skelly A."/>
            <person name="Suda W."/>
            <person name="Hattori M."/>
            <person name="Nakamoto N."/>
            <person name="Caballero S."/>
            <person name="Norman J."/>
            <person name="Olle B."/>
            <person name="Tanoue T."/>
            <person name="Arita M."/>
            <person name="Bucci V."/>
            <person name="Atarashi K."/>
            <person name="Xavier R."/>
            <person name="Honda K."/>
        </authorList>
    </citation>
    <scope>NUCLEOTIDE SEQUENCE [LARGE SCALE GENOMIC DNA]</scope>
    <source>
        <strain evidence="11">k04-0078-D8-1</strain>
    </source>
</reference>
<evidence type="ECO:0000256" key="1">
    <source>
        <dbReference type="ARBA" id="ARBA00018672"/>
    </source>
</evidence>
<dbReference type="Pfam" id="PF00072">
    <property type="entry name" value="Response_reg"/>
    <property type="match status" value="1"/>
</dbReference>
<dbReference type="PANTHER" id="PTHR37299">
    <property type="entry name" value="TRANSCRIPTIONAL REGULATOR-RELATED"/>
    <property type="match status" value="1"/>
</dbReference>
<sequence>MVKIGICDDQPQMRKPLSQTLEQVLQLQGIEYHIAEYASGEELTAGISCLDTDILFLDIEMRNLDGIETAKLLRKKGMKGIIIFVTAHPDFVFQGYEVHAFHYILKPYREEKIAEVMSQALAELELSKEQFFVIEQKAKTIRIPLRQTLAFQSDRRKVLALVEGETIDFYGKIDDVIRELPSYFIRIHNRCIVNLNYVTTLEKDRCIMGKYAFPISRTFRQELEIAFARAMLKH</sequence>
<evidence type="ECO:0000256" key="5">
    <source>
        <dbReference type="ARBA" id="ARBA00024867"/>
    </source>
</evidence>
<evidence type="ECO:0000256" key="2">
    <source>
        <dbReference type="ARBA" id="ARBA00022490"/>
    </source>
</evidence>
<keyword evidence="7" id="KW-0597">Phosphoprotein</keyword>
<dbReference type="SMART" id="SM00448">
    <property type="entry name" value="REC"/>
    <property type="match status" value="1"/>
</dbReference>
<comment type="caution">
    <text evidence="10">The sequence shown here is derived from an EMBL/GenBank/DDBJ whole genome shotgun (WGS) entry which is preliminary data.</text>
</comment>
<gene>
    <name evidence="10" type="ORF">K040078D81_53170</name>
</gene>
<evidence type="ECO:0000256" key="4">
    <source>
        <dbReference type="ARBA" id="ARBA00023159"/>
    </source>
</evidence>
<evidence type="ECO:0000313" key="11">
    <source>
        <dbReference type="Proteomes" id="UP001600943"/>
    </source>
</evidence>
<keyword evidence="4" id="KW-0010">Activator</keyword>
<evidence type="ECO:0000259" key="9">
    <source>
        <dbReference type="PROSITE" id="PS50930"/>
    </source>
</evidence>
<dbReference type="Pfam" id="PF04397">
    <property type="entry name" value="LytTR"/>
    <property type="match status" value="1"/>
</dbReference>
<dbReference type="InterPro" id="IPR011006">
    <property type="entry name" value="CheY-like_superfamily"/>
</dbReference>
<keyword evidence="2" id="KW-0963">Cytoplasm</keyword>
<dbReference type="PROSITE" id="PS50930">
    <property type="entry name" value="HTH_LYTTR"/>
    <property type="match status" value="1"/>
</dbReference>
<protein>
    <recommendedName>
        <fullName evidence="1">Stage 0 sporulation protein A homolog</fullName>
    </recommendedName>
</protein>
<dbReference type="InterPro" id="IPR046947">
    <property type="entry name" value="LytR-like"/>
</dbReference>
<organism evidence="10 11">
    <name type="scientific">Blautia hominis</name>
    <dbReference type="NCBI Taxonomy" id="2025493"/>
    <lineage>
        <taxon>Bacteria</taxon>
        <taxon>Bacillati</taxon>
        <taxon>Bacillota</taxon>
        <taxon>Clostridia</taxon>
        <taxon>Lachnospirales</taxon>
        <taxon>Lachnospiraceae</taxon>
        <taxon>Blautia</taxon>
    </lineage>
</organism>
<dbReference type="SUPFAM" id="SSF52172">
    <property type="entry name" value="CheY-like"/>
    <property type="match status" value="1"/>
</dbReference>
<dbReference type="RefSeq" id="WP_390409864.1">
    <property type="nucleotide sequence ID" value="NZ_BAABYW010000002.1"/>
</dbReference>
<dbReference type="InterPro" id="IPR001789">
    <property type="entry name" value="Sig_transdc_resp-reg_receiver"/>
</dbReference>
<keyword evidence="10" id="KW-0238">DNA-binding</keyword>
<name>A0ABQ0BIC2_9FIRM</name>
<dbReference type="PANTHER" id="PTHR37299:SF3">
    <property type="entry name" value="STAGE 0 SPORULATION PROTEIN A HOMOLOG"/>
    <property type="match status" value="1"/>
</dbReference>
<dbReference type="PROSITE" id="PS50110">
    <property type="entry name" value="RESPONSE_REGULATORY"/>
    <property type="match status" value="1"/>
</dbReference>
<dbReference type="EMBL" id="BAABYW010000002">
    <property type="protein sequence ID" value="GAA6411200.1"/>
    <property type="molecule type" value="Genomic_DNA"/>
</dbReference>
<dbReference type="GO" id="GO:0003677">
    <property type="term" value="F:DNA binding"/>
    <property type="evidence" value="ECO:0007669"/>
    <property type="project" value="UniProtKB-KW"/>
</dbReference>
<dbReference type="Gene3D" id="2.40.50.1020">
    <property type="entry name" value="LytTr DNA-binding domain"/>
    <property type="match status" value="1"/>
</dbReference>
<keyword evidence="3" id="KW-0902">Two-component regulatory system</keyword>
<dbReference type="Proteomes" id="UP001600943">
    <property type="component" value="Unassembled WGS sequence"/>
</dbReference>